<dbReference type="Proteomes" id="UP001597158">
    <property type="component" value="Unassembled WGS sequence"/>
</dbReference>
<reference evidence="2" key="1">
    <citation type="journal article" date="2019" name="Int. J. Syst. Evol. Microbiol.">
        <title>The Global Catalogue of Microorganisms (GCM) 10K type strain sequencing project: providing services to taxonomists for standard genome sequencing and annotation.</title>
        <authorList>
            <consortium name="The Broad Institute Genomics Platform"/>
            <consortium name="The Broad Institute Genome Sequencing Center for Infectious Disease"/>
            <person name="Wu L."/>
            <person name="Ma J."/>
        </authorList>
    </citation>
    <scope>NUCLEOTIDE SEQUENCE [LARGE SCALE GENOMIC DNA]</scope>
    <source>
        <strain evidence="2">CCUG 48884</strain>
    </source>
</reference>
<evidence type="ECO:0000313" key="1">
    <source>
        <dbReference type="EMBL" id="MFD1264523.1"/>
    </source>
</evidence>
<evidence type="ECO:0000313" key="2">
    <source>
        <dbReference type="Proteomes" id="UP001597158"/>
    </source>
</evidence>
<accession>A0ABW3WH25</accession>
<comment type="caution">
    <text evidence="1">The sequence shown here is derived from an EMBL/GenBank/DDBJ whole genome shotgun (WGS) entry which is preliminary data.</text>
</comment>
<evidence type="ECO:0008006" key="3">
    <source>
        <dbReference type="Google" id="ProtNLM"/>
    </source>
</evidence>
<dbReference type="EMBL" id="JBHTMC010000024">
    <property type="protein sequence ID" value="MFD1264523.1"/>
    <property type="molecule type" value="Genomic_DNA"/>
</dbReference>
<sequence>MRVSEYFKLGKTQAYLDFVDVPIDTDIEVFVDPTALRTLTSSWGSECASLVQYYFEAVLNRMKAGKDFEAQQLVSSLSERNEFHLGFSSGKSRGHGFGTKSAESVWGALSKSKASKSGLLKDLEDTCLLIEGIGRDMVSDAVCNIIRGPLIKYTQDICSYYGIPLTPNVVSGPIWNSHTETWENKYVSLPITSEGKLILVPKIFVRHRLSYEYREYYQHYLLPEMQHDEMQRNTGLVELLTDGRKRVTKKKLKERYGDNKLAVVEQTLRFPHVLDEYREAKERSVPPPLDHEQFAEIETIEAPKWDDLTARLHAIPTGNAAANEYEELIEEIFSALFYPSLCNPRKQHEIHDGRKRIDITYTNEARGGFFAWLSQHYPCAFVFIECKNYGKEVGNPEVDQLSGRFSPSRGQVGLLVCRSVDDPGRLALRCKDTAKDSRGFIVALTDEDVISLIESAKRGVSSHAFPLLARKFHELIQ</sequence>
<proteinExistence type="predicted"/>
<protein>
    <recommendedName>
        <fullName evidence="3">Restriction endonuclease type IV Mrr domain-containing protein</fullName>
    </recommendedName>
</protein>
<dbReference type="RefSeq" id="WP_277830579.1">
    <property type="nucleotide sequence ID" value="NZ_JARQZE010000002.1"/>
</dbReference>
<organism evidence="1 2">
    <name type="scientific">Thauera mechernichensis</name>
    <dbReference type="NCBI Taxonomy" id="82788"/>
    <lineage>
        <taxon>Bacteria</taxon>
        <taxon>Pseudomonadati</taxon>
        <taxon>Pseudomonadota</taxon>
        <taxon>Betaproteobacteria</taxon>
        <taxon>Rhodocyclales</taxon>
        <taxon>Zoogloeaceae</taxon>
        <taxon>Thauera</taxon>
    </lineage>
</organism>
<name>A0ABW3WH25_9RHOO</name>
<keyword evidence="2" id="KW-1185">Reference proteome</keyword>
<gene>
    <name evidence="1" type="ORF">ACFQ4M_13120</name>
</gene>